<dbReference type="Pfam" id="PF03466">
    <property type="entry name" value="LysR_substrate"/>
    <property type="match status" value="1"/>
</dbReference>
<keyword evidence="2" id="KW-0805">Transcription regulation</keyword>
<keyword evidence="9" id="KW-1185">Reference proteome</keyword>
<evidence type="ECO:0000313" key="6">
    <source>
        <dbReference type="EMBL" id="BCG22752.1"/>
    </source>
</evidence>
<dbReference type="InterPro" id="IPR017724">
    <property type="entry name" value="Tscrpt_reg_LysR"/>
</dbReference>
<dbReference type="PANTHER" id="PTHR30126">
    <property type="entry name" value="HTH-TYPE TRANSCRIPTIONAL REGULATOR"/>
    <property type="match status" value="1"/>
</dbReference>
<comment type="similarity">
    <text evidence="1">Belongs to the LysR transcriptional regulatory family.</text>
</comment>
<gene>
    <name evidence="6" type="ORF">TUM18999_09430</name>
    <name evidence="7" type="ORF">TUM20286_55940</name>
</gene>
<proteinExistence type="inferred from homology"/>
<keyword evidence="4" id="KW-0804">Transcription</keyword>
<dbReference type="AlphaFoldDB" id="A0A6J4DYZ1"/>
<dbReference type="Pfam" id="PF00126">
    <property type="entry name" value="HTH_1"/>
    <property type="match status" value="1"/>
</dbReference>
<evidence type="ECO:0000313" key="7">
    <source>
        <dbReference type="EMBL" id="GJN55842.1"/>
    </source>
</evidence>
<dbReference type="RefSeq" id="WP_173178461.1">
    <property type="nucleotide sequence ID" value="NZ_AP023189.1"/>
</dbReference>
<dbReference type="Proteomes" id="UP001054892">
    <property type="component" value="Unassembled WGS sequence"/>
</dbReference>
<evidence type="ECO:0000313" key="8">
    <source>
        <dbReference type="Proteomes" id="UP000509383"/>
    </source>
</evidence>
<reference evidence="6 8" key="1">
    <citation type="submission" date="2020-05" db="EMBL/GenBank/DDBJ databases">
        <title>Characterization of novel class B3 metallo-beta-lactamase from novel Pseudomonas species.</title>
        <authorList>
            <person name="Yamada K."/>
            <person name="Aoki K."/>
            <person name="Ishii Y."/>
        </authorList>
    </citation>
    <scope>NUCLEOTIDE SEQUENCE [LARGE SCALE GENOMIC DNA]</scope>
    <source>
        <strain evidence="6 8">TUM18999</strain>
        <strain evidence="7 9">TUM20286</strain>
    </source>
</reference>
<dbReference type="SUPFAM" id="SSF46785">
    <property type="entry name" value="Winged helix' DNA-binding domain"/>
    <property type="match status" value="1"/>
</dbReference>
<feature type="domain" description="HTH lysR-type" evidence="5">
    <location>
        <begin position="3"/>
        <end position="60"/>
    </location>
</feature>
<dbReference type="InterPro" id="IPR036390">
    <property type="entry name" value="WH_DNA-bd_sf"/>
</dbReference>
<dbReference type="KEGG" id="ptw:TUM18999_09430"/>
<dbReference type="NCBIfam" id="TIGR03339">
    <property type="entry name" value="phn_lysR"/>
    <property type="match status" value="1"/>
</dbReference>
<dbReference type="Gene3D" id="3.40.190.290">
    <property type="match status" value="1"/>
</dbReference>
<organism evidence="6 8">
    <name type="scientific">Pseudomonas tohonis</name>
    <dbReference type="NCBI Taxonomy" id="2725477"/>
    <lineage>
        <taxon>Bacteria</taxon>
        <taxon>Pseudomonadati</taxon>
        <taxon>Pseudomonadota</taxon>
        <taxon>Gammaproteobacteria</taxon>
        <taxon>Pseudomonadales</taxon>
        <taxon>Pseudomonadaceae</taxon>
        <taxon>Pseudomonas</taxon>
    </lineage>
</organism>
<dbReference type="Gene3D" id="1.10.10.10">
    <property type="entry name" value="Winged helix-like DNA-binding domain superfamily/Winged helix DNA-binding domain"/>
    <property type="match status" value="1"/>
</dbReference>
<sequence length="292" mass="32270">MSVSQAQLKAFHAVAVHGNFTRAAEQLCLSQPAVSDQVRKLEERFGVLLFNRNKRSVQLTELGERLLAITQRLFAAEREAEELLTSSRALQSGSLTLAVDAPMHLLPYIARFCERYPGIRVSLVTGNTDESLRRLFDYQADFAVLGRPVDDERLIAHVLSSGPLVAFVADAHPWAGRDSIYLADLHQTPLVLREQGSMTRQMLEDEMHRLHLETRTAIEVEGREAVFEMVVAGLGVGIVSAAELGSSRGVHVLPILDFEPRMTETLVCLREQGARRVMGAFLEVVGIKGATS</sequence>
<evidence type="ECO:0000256" key="1">
    <source>
        <dbReference type="ARBA" id="ARBA00009437"/>
    </source>
</evidence>
<evidence type="ECO:0000256" key="2">
    <source>
        <dbReference type="ARBA" id="ARBA00023015"/>
    </source>
</evidence>
<dbReference type="EMBL" id="BQKM01000022">
    <property type="protein sequence ID" value="GJN55842.1"/>
    <property type="molecule type" value="Genomic_DNA"/>
</dbReference>
<evidence type="ECO:0000256" key="3">
    <source>
        <dbReference type="ARBA" id="ARBA00023125"/>
    </source>
</evidence>
<dbReference type="SUPFAM" id="SSF53850">
    <property type="entry name" value="Periplasmic binding protein-like II"/>
    <property type="match status" value="1"/>
</dbReference>
<dbReference type="InterPro" id="IPR005119">
    <property type="entry name" value="LysR_subst-bd"/>
</dbReference>
<dbReference type="PANTHER" id="PTHR30126:SF94">
    <property type="entry name" value="LYSR FAMILY TRANSCRIPTIONAL REGULATOR"/>
    <property type="match status" value="1"/>
</dbReference>
<dbReference type="GO" id="GO:0000976">
    <property type="term" value="F:transcription cis-regulatory region binding"/>
    <property type="evidence" value="ECO:0007669"/>
    <property type="project" value="TreeGrafter"/>
</dbReference>
<dbReference type="CDD" id="cd05466">
    <property type="entry name" value="PBP2_LTTR_substrate"/>
    <property type="match status" value="1"/>
</dbReference>
<dbReference type="InterPro" id="IPR036388">
    <property type="entry name" value="WH-like_DNA-bd_sf"/>
</dbReference>
<dbReference type="Proteomes" id="UP000509383">
    <property type="component" value="Chromosome"/>
</dbReference>
<evidence type="ECO:0000313" key="9">
    <source>
        <dbReference type="Proteomes" id="UP001054892"/>
    </source>
</evidence>
<dbReference type="PRINTS" id="PR00039">
    <property type="entry name" value="HTHLYSR"/>
</dbReference>
<keyword evidence="3" id="KW-0238">DNA-binding</keyword>
<dbReference type="EMBL" id="AP023189">
    <property type="protein sequence ID" value="BCG22752.1"/>
    <property type="molecule type" value="Genomic_DNA"/>
</dbReference>
<accession>A0A6J4DYZ1</accession>
<protein>
    <submittedName>
        <fullName evidence="6">Transcriptional regulator</fullName>
    </submittedName>
</protein>
<evidence type="ECO:0000259" key="5">
    <source>
        <dbReference type="PROSITE" id="PS50931"/>
    </source>
</evidence>
<evidence type="ECO:0000256" key="4">
    <source>
        <dbReference type="ARBA" id="ARBA00023163"/>
    </source>
</evidence>
<dbReference type="FunFam" id="1.10.10.10:FF:000001">
    <property type="entry name" value="LysR family transcriptional regulator"/>
    <property type="match status" value="1"/>
</dbReference>
<dbReference type="InterPro" id="IPR000847">
    <property type="entry name" value="LysR_HTH_N"/>
</dbReference>
<dbReference type="GO" id="GO:0003700">
    <property type="term" value="F:DNA-binding transcription factor activity"/>
    <property type="evidence" value="ECO:0007669"/>
    <property type="project" value="InterPro"/>
</dbReference>
<dbReference type="PROSITE" id="PS50931">
    <property type="entry name" value="HTH_LYSR"/>
    <property type="match status" value="1"/>
</dbReference>
<name>A0A6J4DYZ1_9PSED</name>